<comment type="similarity">
    <text evidence="1">Belongs to the universal ribosomal protein uL30 family.</text>
</comment>
<protein>
    <recommendedName>
        <fullName evidence="4">Large ribosomal subunit protein uL30-like ferredoxin-like fold domain-containing protein</fullName>
    </recommendedName>
</protein>
<dbReference type="CDD" id="cd01658">
    <property type="entry name" value="Ribosomal_L30"/>
    <property type="match status" value="1"/>
</dbReference>
<evidence type="ECO:0000313" key="5">
    <source>
        <dbReference type="EMBL" id="SVB35869.1"/>
    </source>
</evidence>
<gene>
    <name evidence="5" type="ORF">METZ01_LOCUS188723</name>
</gene>
<dbReference type="GO" id="GO:0006412">
    <property type="term" value="P:translation"/>
    <property type="evidence" value="ECO:0007669"/>
    <property type="project" value="InterPro"/>
</dbReference>
<sequence>MAEARKLKVTLIKSRHGRLKSHRACVAGLGLRRIRQSIVVTDSPENRGMINKVSYLLHVEEA</sequence>
<dbReference type="InterPro" id="IPR005996">
    <property type="entry name" value="Ribosomal_uL30_bac-type"/>
</dbReference>
<keyword evidence="3" id="KW-0687">Ribonucleoprotein</keyword>
<dbReference type="EMBL" id="UINC01038608">
    <property type="protein sequence ID" value="SVB35869.1"/>
    <property type="molecule type" value="Genomic_DNA"/>
</dbReference>
<dbReference type="SUPFAM" id="SSF55129">
    <property type="entry name" value="Ribosomal protein L30p/L7e"/>
    <property type="match status" value="1"/>
</dbReference>
<keyword evidence="2" id="KW-0689">Ribosomal protein</keyword>
<accession>A0A382DCH4</accession>
<feature type="domain" description="Large ribosomal subunit protein uL30-like ferredoxin-like fold" evidence="4">
    <location>
        <begin position="7"/>
        <end position="56"/>
    </location>
</feature>
<evidence type="ECO:0000256" key="1">
    <source>
        <dbReference type="ARBA" id="ARBA00007594"/>
    </source>
</evidence>
<dbReference type="InterPro" id="IPR016082">
    <property type="entry name" value="Ribosomal_uL30_ferredoxin-like"/>
</dbReference>
<reference evidence="5" key="1">
    <citation type="submission" date="2018-05" db="EMBL/GenBank/DDBJ databases">
        <authorList>
            <person name="Lanie J.A."/>
            <person name="Ng W.-L."/>
            <person name="Kazmierczak K.M."/>
            <person name="Andrzejewski T.M."/>
            <person name="Davidsen T.M."/>
            <person name="Wayne K.J."/>
            <person name="Tettelin H."/>
            <person name="Glass J.I."/>
            <person name="Rusch D."/>
            <person name="Podicherti R."/>
            <person name="Tsui H.-C.T."/>
            <person name="Winkler M.E."/>
        </authorList>
    </citation>
    <scope>NUCLEOTIDE SEQUENCE</scope>
</reference>
<dbReference type="Pfam" id="PF00327">
    <property type="entry name" value="Ribosomal_L30"/>
    <property type="match status" value="1"/>
</dbReference>
<evidence type="ECO:0000259" key="4">
    <source>
        <dbReference type="Pfam" id="PF00327"/>
    </source>
</evidence>
<dbReference type="NCBIfam" id="TIGR01308">
    <property type="entry name" value="rpmD_bact"/>
    <property type="match status" value="1"/>
</dbReference>
<dbReference type="FunFam" id="3.30.1390.20:FF:000001">
    <property type="entry name" value="50S ribosomal protein L30"/>
    <property type="match status" value="1"/>
</dbReference>
<dbReference type="Gene3D" id="3.30.1390.20">
    <property type="entry name" value="Ribosomal protein L30, ferredoxin-like fold domain"/>
    <property type="match status" value="1"/>
</dbReference>
<dbReference type="GO" id="GO:0022625">
    <property type="term" value="C:cytosolic large ribosomal subunit"/>
    <property type="evidence" value="ECO:0007669"/>
    <property type="project" value="TreeGrafter"/>
</dbReference>
<dbReference type="PIRSF" id="PIRSF002211">
    <property type="entry name" value="Ribosomal_L30_bac-type"/>
    <property type="match status" value="1"/>
</dbReference>
<dbReference type="PANTHER" id="PTHR15892:SF2">
    <property type="entry name" value="LARGE RIBOSOMAL SUBUNIT PROTEIN UL30M"/>
    <property type="match status" value="1"/>
</dbReference>
<dbReference type="HAMAP" id="MF_01371_B">
    <property type="entry name" value="Ribosomal_uL30_B"/>
    <property type="match status" value="1"/>
</dbReference>
<dbReference type="AlphaFoldDB" id="A0A382DCH4"/>
<dbReference type="GO" id="GO:0003735">
    <property type="term" value="F:structural constituent of ribosome"/>
    <property type="evidence" value="ECO:0007669"/>
    <property type="project" value="InterPro"/>
</dbReference>
<name>A0A382DCH4_9ZZZZ</name>
<proteinExistence type="inferred from homology"/>
<evidence type="ECO:0000256" key="2">
    <source>
        <dbReference type="ARBA" id="ARBA00022980"/>
    </source>
</evidence>
<dbReference type="PANTHER" id="PTHR15892">
    <property type="entry name" value="MITOCHONDRIAL RIBOSOMAL PROTEIN L30"/>
    <property type="match status" value="1"/>
</dbReference>
<organism evidence="5">
    <name type="scientific">marine metagenome</name>
    <dbReference type="NCBI Taxonomy" id="408172"/>
    <lineage>
        <taxon>unclassified sequences</taxon>
        <taxon>metagenomes</taxon>
        <taxon>ecological metagenomes</taxon>
    </lineage>
</organism>
<evidence type="ECO:0000256" key="3">
    <source>
        <dbReference type="ARBA" id="ARBA00023274"/>
    </source>
</evidence>
<dbReference type="InterPro" id="IPR036919">
    <property type="entry name" value="Ribo_uL30_ferredoxin-like_sf"/>
</dbReference>